<dbReference type="OrthoDB" id="3404002at2"/>
<sequence length="96" mass="10720">MRPGTDAPENDLRHLLNEWDPIGVADEVQDEYDCMLTPLLQRLRGGADQAEIGEFLRQELEHHFGLDPLGLRPDAMAARVIAWWASVGRADGTGRV</sequence>
<proteinExistence type="predicted"/>
<dbReference type="InterPro" id="IPR023162">
    <property type="entry name" value="Apc36109-like_dom_sf"/>
</dbReference>
<name>A0A3M8F4Z3_9ACTN</name>
<protein>
    <recommendedName>
        <fullName evidence="3">DUF1871 family protein</fullName>
    </recommendedName>
</protein>
<evidence type="ECO:0000313" key="1">
    <source>
        <dbReference type="EMBL" id="RKM95362.1"/>
    </source>
</evidence>
<accession>A0A3M8F4Z3</accession>
<reference evidence="1 2" key="1">
    <citation type="journal article" date="2014" name="Genome Announc.">
        <title>Draft Genome Sequence of Streptomyces fradiae ATCC 19609, a Strain Highly Sensitive to Antibiotics.</title>
        <authorList>
            <person name="Bekker O.B."/>
            <person name="Klimina K.M."/>
            <person name="Vatlin A.A."/>
            <person name="Zakharevich N.V."/>
            <person name="Kasianov A.S."/>
            <person name="Danilenko V.N."/>
        </authorList>
    </citation>
    <scope>NUCLEOTIDE SEQUENCE [LARGE SCALE GENOMIC DNA]</scope>
    <source>
        <strain evidence="1 2">ATCC 19609</strain>
    </source>
</reference>
<evidence type="ECO:0008006" key="3">
    <source>
        <dbReference type="Google" id="ProtNLM"/>
    </source>
</evidence>
<gene>
    <name evidence="1" type="ORF">SFRA_014955</name>
</gene>
<dbReference type="AlphaFoldDB" id="A0A3M8F4Z3"/>
<evidence type="ECO:0000313" key="2">
    <source>
        <dbReference type="Proteomes" id="UP000028058"/>
    </source>
</evidence>
<organism evidence="1 2">
    <name type="scientific">Streptomyces xinghaiensis</name>
    <dbReference type="NCBI Taxonomy" id="1038928"/>
    <lineage>
        <taxon>Bacteria</taxon>
        <taxon>Bacillati</taxon>
        <taxon>Actinomycetota</taxon>
        <taxon>Actinomycetes</taxon>
        <taxon>Kitasatosporales</taxon>
        <taxon>Streptomycetaceae</taxon>
        <taxon>Streptomyces</taxon>
    </lineage>
</organism>
<comment type="caution">
    <text evidence="1">The sequence shown here is derived from an EMBL/GenBank/DDBJ whole genome shotgun (WGS) entry which is preliminary data.</text>
</comment>
<dbReference type="SUPFAM" id="SSF116922">
    <property type="entry name" value="YugE-like"/>
    <property type="match status" value="1"/>
</dbReference>
<dbReference type="Proteomes" id="UP000028058">
    <property type="component" value="Unassembled WGS sequence"/>
</dbReference>
<dbReference type="EMBL" id="JNAD02000006">
    <property type="protein sequence ID" value="RKM95362.1"/>
    <property type="molecule type" value="Genomic_DNA"/>
</dbReference>
<keyword evidence="2" id="KW-1185">Reference proteome</keyword>
<dbReference type="RefSeq" id="WP_043460614.1">
    <property type="nucleotide sequence ID" value="NZ_CP134822.1"/>
</dbReference>